<feature type="repeat" description="PPR" evidence="2">
    <location>
        <begin position="175"/>
        <end position="209"/>
    </location>
</feature>
<protein>
    <recommendedName>
        <fullName evidence="5">Pentatricopeptide repeat-containing protein</fullName>
    </recommendedName>
</protein>
<dbReference type="AlphaFoldDB" id="A0AAV7E947"/>
<feature type="repeat" description="PPR" evidence="2">
    <location>
        <begin position="350"/>
        <end position="384"/>
    </location>
</feature>
<gene>
    <name evidence="3" type="ORF">H6P81_016725</name>
</gene>
<dbReference type="NCBIfam" id="TIGR00756">
    <property type="entry name" value="PPR"/>
    <property type="match status" value="5"/>
</dbReference>
<evidence type="ECO:0000256" key="2">
    <source>
        <dbReference type="PROSITE-ProRule" id="PRU00708"/>
    </source>
</evidence>
<dbReference type="FunFam" id="1.25.40.10:FF:000184">
    <property type="entry name" value="Pentatricopeptide repeat-containing protein, chloroplastic"/>
    <property type="match status" value="1"/>
</dbReference>
<proteinExistence type="predicted"/>
<name>A0AAV7E947_ARIFI</name>
<dbReference type="InterPro" id="IPR046848">
    <property type="entry name" value="E_motif"/>
</dbReference>
<dbReference type="PANTHER" id="PTHR47926">
    <property type="entry name" value="PENTATRICOPEPTIDE REPEAT-CONTAINING PROTEIN"/>
    <property type="match status" value="1"/>
</dbReference>
<dbReference type="Pfam" id="PF01535">
    <property type="entry name" value="PPR"/>
    <property type="match status" value="9"/>
</dbReference>
<accession>A0AAV7E947</accession>
<feature type="repeat" description="PPR" evidence="2">
    <location>
        <begin position="385"/>
        <end position="419"/>
    </location>
</feature>
<evidence type="ECO:0008006" key="5">
    <source>
        <dbReference type="Google" id="ProtNLM"/>
    </source>
</evidence>
<dbReference type="GO" id="GO:0009451">
    <property type="term" value="P:RNA modification"/>
    <property type="evidence" value="ECO:0007669"/>
    <property type="project" value="InterPro"/>
</dbReference>
<feature type="repeat" description="PPR" evidence="2">
    <location>
        <begin position="268"/>
        <end position="302"/>
    </location>
</feature>
<dbReference type="Pfam" id="PF20431">
    <property type="entry name" value="E_motif"/>
    <property type="match status" value="1"/>
</dbReference>
<feature type="repeat" description="PPR" evidence="2">
    <location>
        <begin position="43"/>
        <end position="77"/>
    </location>
</feature>
<dbReference type="InterPro" id="IPR046960">
    <property type="entry name" value="PPR_At4g14850-like_plant"/>
</dbReference>
<dbReference type="InterPro" id="IPR002885">
    <property type="entry name" value="PPR_rpt"/>
</dbReference>
<dbReference type="Gene3D" id="1.25.40.10">
    <property type="entry name" value="Tetratricopeptide repeat domain"/>
    <property type="match status" value="5"/>
</dbReference>
<evidence type="ECO:0000313" key="4">
    <source>
        <dbReference type="Proteomes" id="UP000825729"/>
    </source>
</evidence>
<comment type="caution">
    <text evidence="3">The sequence shown here is derived from an EMBL/GenBank/DDBJ whole genome shotgun (WGS) entry which is preliminary data.</text>
</comment>
<dbReference type="Pfam" id="PF13041">
    <property type="entry name" value="PPR_2"/>
    <property type="match status" value="1"/>
</dbReference>
<reference evidence="3 4" key="1">
    <citation type="submission" date="2021-07" db="EMBL/GenBank/DDBJ databases">
        <title>The Aristolochia fimbriata genome: insights into angiosperm evolution, floral development and chemical biosynthesis.</title>
        <authorList>
            <person name="Jiao Y."/>
        </authorList>
    </citation>
    <scope>NUCLEOTIDE SEQUENCE [LARGE SCALE GENOMIC DNA]</scope>
    <source>
        <strain evidence="3">IBCAS-2021</strain>
        <tissue evidence="3">Leaf</tissue>
    </source>
</reference>
<feature type="repeat" description="PPR" evidence="2">
    <location>
        <begin position="113"/>
        <end position="147"/>
    </location>
</feature>
<dbReference type="InterPro" id="IPR011990">
    <property type="entry name" value="TPR-like_helical_dom_sf"/>
</dbReference>
<keyword evidence="1" id="KW-0677">Repeat</keyword>
<dbReference type="Proteomes" id="UP000825729">
    <property type="component" value="Unassembled WGS sequence"/>
</dbReference>
<dbReference type="PROSITE" id="PS51375">
    <property type="entry name" value="PPR"/>
    <property type="match status" value="6"/>
</dbReference>
<sequence length="533" mass="59144">MIFSRRSNLPSIKETAHRVNQLALPHGGERYRSTPAAAQSYPDAFSWVSAIRSSSQNGRFKDALCLYTRMQGSPFVPTTFAISAALKACARIPAKVSGTAIHAQVHKFGHERDVYVQTALVDLYSKLGDMGIARKVFDEMPARNVVSWNSILFGFWRAGDLLAARRVFDEIPVKDAISWNSMIAGYAKAGDMPQAESFFRQMPHKNVASWNGMISGYILKGNVAAARKMFDEMPERSNVSWIEMISAYAKCGAVHSSRELFDQREDKDLGSWNAMIACYAQNSWPKEAILLFGEMLETGDLKYGLEVESYMSRIGIELDDHLRTALVDLHAKCGSMDKAYKLFNSLSRRDLVSYSAMIMGCGINGRVSDAIHLFDKMVNEKMSPNAITFTGLLTAYNHAGMVDEGYQCFSSMMNVYRVPPSADHYAIVVDLLGRTGRLEEAMSLITSMTVKPHTGVWGALLLSCKIHGNVELGEIAAKHCIELETESESSGYIILLANIYASVGRWDDAKRLRREVEEKSLAKTPGCSWLGLG</sequence>
<organism evidence="3 4">
    <name type="scientific">Aristolochia fimbriata</name>
    <name type="common">White veined hardy Dutchman's pipe vine</name>
    <dbReference type="NCBI Taxonomy" id="158543"/>
    <lineage>
        <taxon>Eukaryota</taxon>
        <taxon>Viridiplantae</taxon>
        <taxon>Streptophyta</taxon>
        <taxon>Embryophyta</taxon>
        <taxon>Tracheophyta</taxon>
        <taxon>Spermatophyta</taxon>
        <taxon>Magnoliopsida</taxon>
        <taxon>Magnoliidae</taxon>
        <taxon>Piperales</taxon>
        <taxon>Aristolochiaceae</taxon>
        <taxon>Aristolochia</taxon>
    </lineage>
</organism>
<dbReference type="EMBL" id="JAINDJ010000006">
    <property type="protein sequence ID" value="KAG9445385.1"/>
    <property type="molecule type" value="Genomic_DNA"/>
</dbReference>
<evidence type="ECO:0000256" key="1">
    <source>
        <dbReference type="ARBA" id="ARBA00022737"/>
    </source>
</evidence>
<dbReference type="PANTHER" id="PTHR47926:SF545">
    <property type="entry name" value="PENTACOTRIPEPTIDE-REPEAT REGION OF PRORP DOMAIN-CONTAINING PROTEIN"/>
    <property type="match status" value="1"/>
</dbReference>
<dbReference type="GO" id="GO:0003723">
    <property type="term" value="F:RNA binding"/>
    <property type="evidence" value="ECO:0007669"/>
    <property type="project" value="InterPro"/>
</dbReference>
<keyword evidence="4" id="KW-1185">Reference proteome</keyword>
<evidence type="ECO:0000313" key="3">
    <source>
        <dbReference type="EMBL" id="KAG9445385.1"/>
    </source>
</evidence>